<dbReference type="EMBL" id="CP003876">
    <property type="protein sequence ID" value="AFU02494.1"/>
    <property type="molecule type" value="Genomic_DNA"/>
</dbReference>
<protein>
    <recommendedName>
        <fullName evidence="4">DUF3558 domain-containing protein</fullName>
    </recommendedName>
</protein>
<sequence length="375" mass="38398">MLAGVLVATACSGGGPEGPRYATGFTALPASCAEVGAIAADALRGFAATLPATDAQLFTKHQYTTAVGGSLECEATFEDPIPRPGQVAESVPLSRAATIRLLFLDGPTLADRSATATTSAPPGTATVTPLPGIGDSATAYFQPTGDRRVAAMVSARVANLSVFVQTAGLDWSAASGGTPTGDSPKVRTDLAGGARSIAEVLTRSLSASLPRRTLDSIRETTPEPATSVTTAAPQPVWDPCGIPDDDVTAAGLDPRTKSPTAVSEVQGGCGWSAGWYDVDVYASNRRFTEFVYDSAFFLQPVPIAAADRRAVLARRTRAESSCSLLFDVPQQTSGGVDTGIVELEASAGDPARGDELCTALAGLAVPLSAHFPAGR</sequence>
<dbReference type="InterPro" id="IPR024520">
    <property type="entry name" value="DUF3558"/>
</dbReference>
<accession>K0EZF3</accession>
<evidence type="ECO:0000313" key="3">
    <source>
        <dbReference type="Proteomes" id="UP000006304"/>
    </source>
</evidence>
<dbReference type="Proteomes" id="UP000006304">
    <property type="component" value="Chromosome"/>
</dbReference>
<reference evidence="2 3" key="1">
    <citation type="journal article" date="2012" name="J. Bacteriol.">
        <title>Complete genome sequence of Nocardia brasiliensis HUJEG-1.</title>
        <authorList>
            <person name="Vera-Cabrera L."/>
            <person name="Ortiz-Lopez R."/>
            <person name="Elizondo-Gonzalez R."/>
            <person name="Perez-Maya A.A."/>
            <person name="Ocampo-Candiani J."/>
        </authorList>
    </citation>
    <scope>NUCLEOTIDE SEQUENCE [LARGE SCALE GENOMIC DNA]</scope>
    <source>
        <strain evidence="3">ATCC 700358</strain>
    </source>
</reference>
<dbReference type="Pfam" id="PF12079">
    <property type="entry name" value="DUF3558"/>
    <property type="match status" value="1"/>
</dbReference>
<proteinExistence type="predicted"/>
<name>K0EZF3_NOCB7</name>
<dbReference type="STRING" id="1133849.O3I_022695"/>
<organism evidence="2 3">
    <name type="scientific">Nocardia brasiliensis (strain ATCC 700358 / HUJEG-1)</name>
    <dbReference type="NCBI Taxonomy" id="1133849"/>
    <lineage>
        <taxon>Bacteria</taxon>
        <taxon>Bacillati</taxon>
        <taxon>Actinomycetota</taxon>
        <taxon>Actinomycetes</taxon>
        <taxon>Mycobacteriales</taxon>
        <taxon>Nocardiaceae</taxon>
        <taxon>Nocardia</taxon>
    </lineage>
</organism>
<gene>
    <name evidence="2" type="ORF">O3I_022695</name>
</gene>
<dbReference type="eggNOG" id="ENOG5031G88">
    <property type="taxonomic scope" value="Bacteria"/>
</dbReference>
<evidence type="ECO:0008006" key="4">
    <source>
        <dbReference type="Google" id="ProtNLM"/>
    </source>
</evidence>
<dbReference type="KEGG" id="nbr:O3I_022695"/>
<evidence type="ECO:0000256" key="1">
    <source>
        <dbReference type="SAM" id="MobiDB-lite"/>
    </source>
</evidence>
<feature type="region of interest" description="Disordered" evidence="1">
    <location>
        <begin position="219"/>
        <end position="239"/>
    </location>
</feature>
<dbReference type="AlphaFoldDB" id="K0EZF3"/>
<feature type="compositionally biased region" description="Polar residues" evidence="1">
    <location>
        <begin position="223"/>
        <end position="232"/>
    </location>
</feature>
<dbReference type="HOGENOM" id="CLU_737384_0_0_11"/>
<keyword evidence="3" id="KW-1185">Reference proteome</keyword>
<evidence type="ECO:0000313" key="2">
    <source>
        <dbReference type="EMBL" id="AFU02494.1"/>
    </source>
</evidence>